<dbReference type="KEGG" id="sari:H5J25_14615"/>
<organism evidence="3 4">
    <name type="scientific">Sphingomonas aliaeris</name>
    <dbReference type="NCBI Taxonomy" id="2759526"/>
    <lineage>
        <taxon>Bacteria</taxon>
        <taxon>Pseudomonadati</taxon>
        <taxon>Pseudomonadota</taxon>
        <taxon>Alphaproteobacteria</taxon>
        <taxon>Sphingomonadales</taxon>
        <taxon>Sphingomonadaceae</taxon>
        <taxon>Sphingomonas</taxon>
    </lineage>
</organism>
<sequence>MSVRRILMSTDAVGGVWTYAIDLSRALGEAGIETILVTTGPGPSDAQRRTVGAIETIRLIETDAPLDWLAPDAASIATAGQRIAALARSHDVDLVQVNAPALAADVAFDRPVVAATHSCLATWWDAVETGPMPADFRWRVALTQAGLLAADTVVAPSHAFAAATRRVHRLPVMPHVVHNGRASVRPATRSETGADHAFTAGRLWDRGKNLVVLDRAAELGAPIVAAGPLIGPGGDGTPFDHLTCLGTLDPAALNDRIAARPIFVSAALYEPFGLAILEAAQAGCALVLSDIPTFREVWGDVACFVPARDVAGFADAIKRLLADPAERARRGEAAAKASRQFTATAMRDGMIAVYASVVRSVSGRAAA</sequence>
<evidence type="ECO:0000313" key="3">
    <source>
        <dbReference type="EMBL" id="QQV76652.1"/>
    </source>
</evidence>
<reference evidence="4" key="1">
    <citation type="submission" date="2020-09" db="EMBL/GenBank/DDBJ databases">
        <title>Sphingomonas sp., a new species isolated from pork steak.</title>
        <authorList>
            <person name="Heidler von Heilborn D."/>
        </authorList>
    </citation>
    <scope>NUCLEOTIDE SEQUENCE [LARGE SCALE GENOMIC DNA]</scope>
</reference>
<keyword evidence="4" id="KW-1185">Reference proteome</keyword>
<dbReference type="Pfam" id="PF00534">
    <property type="entry name" value="Glycos_transf_1"/>
    <property type="match status" value="1"/>
</dbReference>
<protein>
    <submittedName>
        <fullName evidence="3">Glycosyltransferase family 4 protein</fullName>
    </submittedName>
</protein>
<dbReference type="Pfam" id="PF13439">
    <property type="entry name" value="Glyco_transf_4"/>
    <property type="match status" value="1"/>
</dbReference>
<feature type="domain" description="Glycosyltransferase subfamily 4-like N-terminal" evidence="2">
    <location>
        <begin position="13"/>
        <end position="180"/>
    </location>
</feature>
<gene>
    <name evidence="3" type="ORF">H5J25_14615</name>
</gene>
<accession>A0A974NTJ0</accession>
<dbReference type="SUPFAM" id="SSF53756">
    <property type="entry name" value="UDP-Glycosyltransferase/glycogen phosphorylase"/>
    <property type="match status" value="1"/>
</dbReference>
<dbReference type="Proteomes" id="UP000595894">
    <property type="component" value="Chromosome"/>
</dbReference>
<dbReference type="InterPro" id="IPR028098">
    <property type="entry name" value="Glyco_trans_4-like_N"/>
</dbReference>
<evidence type="ECO:0000313" key="4">
    <source>
        <dbReference type="Proteomes" id="UP000595894"/>
    </source>
</evidence>
<evidence type="ECO:0000259" key="1">
    <source>
        <dbReference type="Pfam" id="PF00534"/>
    </source>
</evidence>
<dbReference type="Gene3D" id="3.40.50.2000">
    <property type="entry name" value="Glycogen Phosphorylase B"/>
    <property type="match status" value="2"/>
</dbReference>
<dbReference type="GO" id="GO:0016757">
    <property type="term" value="F:glycosyltransferase activity"/>
    <property type="evidence" value="ECO:0007669"/>
    <property type="project" value="InterPro"/>
</dbReference>
<feature type="domain" description="Glycosyl transferase family 1" evidence="1">
    <location>
        <begin position="240"/>
        <end position="336"/>
    </location>
</feature>
<dbReference type="PANTHER" id="PTHR12526:SF635">
    <property type="entry name" value="GLYCOSYL TRANSFERASE GROUP 1"/>
    <property type="match status" value="1"/>
</dbReference>
<dbReference type="PANTHER" id="PTHR12526">
    <property type="entry name" value="GLYCOSYLTRANSFERASE"/>
    <property type="match status" value="1"/>
</dbReference>
<name>A0A974NTJ0_9SPHN</name>
<dbReference type="AlphaFoldDB" id="A0A974NTJ0"/>
<evidence type="ECO:0000259" key="2">
    <source>
        <dbReference type="Pfam" id="PF13439"/>
    </source>
</evidence>
<dbReference type="InterPro" id="IPR001296">
    <property type="entry name" value="Glyco_trans_1"/>
</dbReference>
<dbReference type="CDD" id="cd03801">
    <property type="entry name" value="GT4_PimA-like"/>
    <property type="match status" value="1"/>
</dbReference>
<proteinExistence type="predicted"/>
<dbReference type="EMBL" id="CP061035">
    <property type="protein sequence ID" value="QQV76652.1"/>
    <property type="molecule type" value="Genomic_DNA"/>
</dbReference>